<dbReference type="RefSeq" id="WP_024923224.1">
    <property type="nucleotide sequence ID" value="NZ_MDEO01000036.1"/>
</dbReference>
<dbReference type="STRING" id="1566387.QV13_26850"/>
<dbReference type="CDD" id="cd13926">
    <property type="entry name" value="N-acetylmuramidase_GH108"/>
    <property type="match status" value="1"/>
</dbReference>
<feature type="domain" description="TtsA-like Glycoside hydrolase family 108" evidence="2">
    <location>
        <begin position="10"/>
        <end position="92"/>
    </location>
</feature>
<evidence type="ECO:0000313" key="3">
    <source>
        <dbReference type="EMBL" id="OCX13150.1"/>
    </source>
</evidence>
<dbReference type="Gene3D" id="1.20.141.10">
    <property type="entry name" value="Chitosanase, subunit A, domain 1"/>
    <property type="match status" value="1"/>
</dbReference>
<feature type="transmembrane region" description="Helical" evidence="1">
    <location>
        <begin position="207"/>
        <end position="227"/>
    </location>
</feature>
<dbReference type="Pfam" id="PF05838">
    <property type="entry name" value="Glyco_hydro_108"/>
    <property type="match status" value="1"/>
</dbReference>
<dbReference type="AlphaFoldDB" id="A0A1C2DEI1"/>
<dbReference type="Proteomes" id="UP000094412">
    <property type="component" value="Unassembled WGS sequence"/>
</dbReference>
<evidence type="ECO:0000259" key="2">
    <source>
        <dbReference type="Pfam" id="PF05838"/>
    </source>
</evidence>
<dbReference type="InterPro" id="IPR023346">
    <property type="entry name" value="Lysozyme-like_dom_sf"/>
</dbReference>
<gene>
    <name evidence="3" type="ORF">QV13_26850</name>
</gene>
<dbReference type="InterPro" id="IPR008565">
    <property type="entry name" value="TtsA-like_GH18_dom"/>
</dbReference>
<evidence type="ECO:0000256" key="1">
    <source>
        <dbReference type="SAM" id="Phobius"/>
    </source>
</evidence>
<keyword evidence="1" id="KW-0812">Transmembrane</keyword>
<proteinExistence type="predicted"/>
<sequence>MRENFQASLKVTLAYEGGWSDHPKDPGGATMKGITLATYRRYFPSANKTQLRNISTENVAKIYRQDFWQAVNGDTLEAGVDLATFDAAVNSGPGRAKSWLRASVGGPAHQTVKRLCAKRLGFVQSLKIWSTFGRGWGARIAAIEAKGVAWALAHAAPATTVKAKLADEQQAATRIAKTARTSGGTAGAATAGGGGDVLVNPHHAEQLAGWVIGGLLVAGAIVAIVLISRSVIHRQRAAAYAAEADAMGVL</sequence>
<keyword evidence="1" id="KW-0472">Membrane</keyword>
<dbReference type="OrthoDB" id="9815229at2"/>
<keyword evidence="4" id="KW-1185">Reference proteome</keyword>
<organism evidence="3 4">
    <name type="scientific">Mesorhizobium hungaricum</name>
    <dbReference type="NCBI Taxonomy" id="1566387"/>
    <lineage>
        <taxon>Bacteria</taxon>
        <taxon>Pseudomonadati</taxon>
        <taxon>Pseudomonadota</taxon>
        <taxon>Alphaproteobacteria</taxon>
        <taxon>Hyphomicrobiales</taxon>
        <taxon>Phyllobacteriaceae</taxon>
        <taxon>Mesorhizobium</taxon>
    </lineage>
</organism>
<name>A0A1C2DEI1_9HYPH</name>
<reference evidence="3 4" key="1">
    <citation type="submission" date="2016-08" db="EMBL/GenBank/DDBJ databases">
        <title>Whole genome sequence of Mesorhizobium sp. strain UASWS1009 isolated from industrial sewage.</title>
        <authorList>
            <person name="Crovadore J."/>
            <person name="Calmin G."/>
            <person name="Chablais R."/>
            <person name="Cochard B."/>
            <person name="Lefort F."/>
        </authorList>
    </citation>
    <scope>NUCLEOTIDE SEQUENCE [LARGE SCALE GENOMIC DNA]</scope>
    <source>
        <strain evidence="3 4">UASWS1009</strain>
    </source>
</reference>
<accession>A0A1C2DEI1</accession>
<comment type="caution">
    <text evidence="3">The sequence shown here is derived from an EMBL/GenBank/DDBJ whole genome shotgun (WGS) entry which is preliminary data.</text>
</comment>
<dbReference type="EMBL" id="MDEO01000036">
    <property type="protein sequence ID" value="OCX13150.1"/>
    <property type="molecule type" value="Genomic_DNA"/>
</dbReference>
<keyword evidence="1" id="KW-1133">Transmembrane helix</keyword>
<dbReference type="SUPFAM" id="SSF53955">
    <property type="entry name" value="Lysozyme-like"/>
    <property type="match status" value="1"/>
</dbReference>
<protein>
    <recommendedName>
        <fullName evidence="2">TtsA-like Glycoside hydrolase family 108 domain-containing protein</fullName>
    </recommendedName>
</protein>
<evidence type="ECO:0000313" key="4">
    <source>
        <dbReference type="Proteomes" id="UP000094412"/>
    </source>
</evidence>